<dbReference type="Proteomes" id="UP000603602">
    <property type="component" value="Unassembled WGS sequence"/>
</dbReference>
<keyword evidence="5" id="KW-0633">Potassium transport</keyword>
<keyword evidence="6 11" id="KW-0812">Transmembrane</keyword>
<evidence type="ECO:0000256" key="8">
    <source>
        <dbReference type="ARBA" id="ARBA00022989"/>
    </source>
</evidence>
<comment type="caution">
    <text evidence="13">The sequence shown here is derived from an EMBL/GenBank/DDBJ whole genome shotgun (WGS) entry which is preliminary data.</text>
</comment>
<feature type="transmembrane region" description="Helical" evidence="11">
    <location>
        <begin position="310"/>
        <end position="333"/>
    </location>
</feature>
<feature type="transmembrane region" description="Helical" evidence="11">
    <location>
        <begin position="196"/>
        <end position="218"/>
    </location>
</feature>
<dbReference type="Pfam" id="PF00999">
    <property type="entry name" value="Na_H_Exchanger"/>
    <property type="match status" value="1"/>
</dbReference>
<comment type="subcellular location">
    <subcellularLocation>
        <location evidence="1">Membrane</location>
        <topology evidence="1">Multi-pass membrane protein</topology>
    </subcellularLocation>
</comment>
<protein>
    <submittedName>
        <fullName evidence="13">Cation:proton antiporter</fullName>
    </submittedName>
</protein>
<dbReference type="Gene3D" id="3.40.50.720">
    <property type="entry name" value="NAD(P)-binding Rossmann-like Domain"/>
    <property type="match status" value="1"/>
</dbReference>
<dbReference type="SUPFAM" id="SSF51735">
    <property type="entry name" value="NAD(P)-binding Rossmann-fold domains"/>
    <property type="match status" value="1"/>
</dbReference>
<dbReference type="Gene3D" id="1.20.1530.20">
    <property type="match status" value="1"/>
</dbReference>
<evidence type="ECO:0000256" key="4">
    <source>
        <dbReference type="ARBA" id="ARBA00022449"/>
    </source>
</evidence>
<sequence>MEAHAIPHLREIVVFLMTAGIAVPLLHHLRISPVLGYLIIGGIVGPYGLGLFATDFPWLEYAVITDLKGVQALAELGVIFLLFMIGLELSLDRLWAMRKLVFGLGSLQILITATVIGLVAREFGNTPGASVVLGACLALSSTAIVMQLLVERRELASPLGRSSFSILLMQDLAVVPILFIVGVLGAKTGGDLGMSLAMALGKAAAVIVAIYLGGRLILRPMLSMVTRSGNAEMFMAATLLTIVVASSITGATGLSMALGAFLAGLLLAETEFRHQIEVDIEPFKGLLLGLFFMSVGMGIDYRVVADAFGWIVASVIGLFVIKSVITAGLCIAFGLPRHTSLEAGLLLGQGGEFAFVVVGLAMSLGLIPTDVAQFMLIVTGMTMVVTPLVASTASRLSSRLTSASTQQTEEGNLESLGPIQGHVLIAGFGRIGRLLARTLDADNIPYVALDTSAKHVADARADGLPVFFGNASRLELLRRANAENASMLVLTMDNPNAVEHVVEVVRAEWPQLPVLARARDARHAARLLALGATEVVPETLEASLQLAGRVLSLTGAPEDVVHRRLELQRGQELNSLKAAE</sequence>
<evidence type="ECO:0000256" key="7">
    <source>
        <dbReference type="ARBA" id="ARBA00022958"/>
    </source>
</evidence>
<evidence type="ECO:0000256" key="11">
    <source>
        <dbReference type="SAM" id="Phobius"/>
    </source>
</evidence>
<evidence type="ECO:0000313" key="13">
    <source>
        <dbReference type="EMBL" id="MBD8502114.1"/>
    </source>
</evidence>
<dbReference type="PROSITE" id="PS51201">
    <property type="entry name" value="RCK_N"/>
    <property type="match status" value="1"/>
</dbReference>
<comment type="similarity">
    <text evidence="2">Belongs to the monovalent cation:proton antiporter 2 (CPA2) transporter (TC 2.A.37) family.</text>
</comment>
<reference evidence="14" key="1">
    <citation type="submission" date="2023-07" db="EMBL/GenBank/DDBJ databases">
        <title>Thauera sp. CAU 1555 isolated from sand of Yaerae Beach.</title>
        <authorList>
            <person name="Kim W."/>
        </authorList>
    </citation>
    <scope>NUCLEOTIDE SEQUENCE [LARGE SCALE GENOMIC DNA]</scope>
    <source>
        <strain evidence="14">CAU 1555</strain>
    </source>
</reference>
<dbReference type="PANTHER" id="PTHR46157:SF4">
    <property type="entry name" value="K(+) EFFLUX ANTIPORTER 3, CHLOROPLASTIC"/>
    <property type="match status" value="1"/>
</dbReference>
<feature type="transmembrane region" description="Helical" evidence="11">
    <location>
        <begin position="73"/>
        <end position="91"/>
    </location>
</feature>
<keyword evidence="9" id="KW-0406">Ion transport</keyword>
<dbReference type="EMBL" id="JACYTO010000001">
    <property type="protein sequence ID" value="MBD8502114.1"/>
    <property type="molecule type" value="Genomic_DNA"/>
</dbReference>
<evidence type="ECO:0000256" key="9">
    <source>
        <dbReference type="ARBA" id="ARBA00023065"/>
    </source>
</evidence>
<evidence type="ECO:0000256" key="10">
    <source>
        <dbReference type="ARBA" id="ARBA00023136"/>
    </source>
</evidence>
<keyword evidence="3" id="KW-0813">Transport</keyword>
<keyword evidence="14" id="KW-1185">Reference proteome</keyword>
<dbReference type="PANTHER" id="PTHR46157">
    <property type="entry name" value="K(+) EFFLUX ANTIPORTER 3, CHLOROPLASTIC"/>
    <property type="match status" value="1"/>
</dbReference>
<proteinExistence type="inferred from homology"/>
<keyword evidence="10 11" id="KW-0472">Membrane</keyword>
<evidence type="ECO:0000256" key="5">
    <source>
        <dbReference type="ARBA" id="ARBA00022538"/>
    </source>
</evidence>
<evidence type="ECO:0000256" key="2">
    <source>
        <dbReference type="ARBA" id="ARBA00005551"/>
    </source>
</evidence>
<dbReference type="InterPro" id="IPR006153">
    <property type="entry name" value="Cation/H_exchanger_TM"/>
</dbReference>
<evidence type="ECO:0000256" key="3">
    <source>
        <dbReference type="ARBA" id="ARBA00022448"/>
    </source>
</evidence>
<feature type="transmembrane region" description="Helical" evidence="11">
    <location>
        <begin position="131"/>
        <end position="150"/>
    </location>
</feature>
<gene>
    <name evidence="13" type="ORF">IFO67_04405</name>
</gene>
<dbReference type="Pfam" id="PF02254">
    <property type="entry name" value="TrkA_N"/>
    <property type="match status" value="1"/>
</dbReference>
<feature type="transmembrane region" description="Helical" evidence="11">
    <location>
        <begin position="12"/>
        <end position="29"/>
    </location>
</feature>
<accession>A0ABR9B864</accession>
<feature type="transmembrane region" description="Helical" evidence="11">
    <location>
        <begin position="34"/>
        <end position="53"/>
    </location>
</feature>
<dbReference type="NCBIfam" id="TIGR00932">
    <property type="entry name" value="2a37"/>
    <property type="match status" value="1"/>
</dbReference>
<evidence type="ECO:0000313" key="14">
    <source>
        <dbReference type="Proteomes" id="UP000603602"/>
    </source>
</evidence>
<keyword evidence="8 11" id="KW-1133">Transmembrane helix</keyword>
<dbReference type="RefSeq" id="WP_187716912.1">
    <property type="nucleotide sequence ID" value="NZ_JACTAH010000001.1"/>
</dbReference>
<feature type="transmembrane region" description="Helical" evidence="11">
    <location>
        <begin position="100"/>
        <end position="119"/>
    </location>
</feature>
<feature type="transmembrane region" description="Helical" evidence="11">
    <location>
        <begin position="371"/>
        <end position="390"/>
    </location>
</feature>
<dbReference type="InterPro" id="IPR038770">
    <property type="entry name" value="Na+/solute_symporter_sf"/>
</dbReference>
<dbReference type="InterPro" id="IPR004771">
    <property type="entry name" value="K/H_exchanger"/>
</dbReference>
<name>A0ABR9B864_9RHOO</name>
<dbReference type="InterPro" id="IPR036291">
    <property type="entry name" value="NAD(P)-bd_dom_sf"/>
</dbReference>
<keyword evidence="7" id="KW-0630">Potassium</keyword>
<feature type="transmembrane region" description="Helical" evidence="11">
    <location>
        <begin position="162"/>
        <end position="184"/>
    </location>
</feature>
<feature type="transmembrane region" description="Helical" evidence="11">
    <location>
        <begin position="345"/>
        <end position="365"/>
    </location>
</feature>
<feature type="domain" description="RCK N-terminal" evidence="12">
    <location>
        <begin position="420"/>
        <end position="537"/>
    </location>
</feature>
<evidence type="ECO:0000259" key="12">
    <source>
        <dbReference type="PROSITE" id="PS51201"/>
    </source>
</evidence>
<keyword evidence="4" id="KW-0050">Antiport</keyword>
<evidence type="ECO:0000256" key="6">
    <source>
        <dbReference type="ARBA" id="ARBA00022692"/>
    </source>
</evidence>
<dbReference type="InterPro" id="IPR003148">
    <property type="entry name" value="RCK_N"/>
</dbReference>
<organism evidence="13 14">
    <name type="scientific">Thauera sedimentorum</name>
    <dbReference type="NCBI Taxonomy" id="2767595"/>
    <lineage>
        <taxon>Bacteria</taxon>
        <taxon>Pseudomonadati</taxon>
        <taxon>Pseudomonadota</taxon>
        <taxon>Betaproteobacteria</taxon>
        <taxon>Rhodocyclales</taxon>
        <taxon>Zoogloeaceae</taxon>
        <taxon>Thauera</taxon>
    </lineage>
</organism>
<evidence type="ECO:0000256" key="1">
    <source>
        <dbReference type="ARBA" id="ARBA00004141"/>
    </source>
</evidence>